<accession>A0A3S5AGD5</accession>
<organism evidence="4 5">
    <name type="scientific">Protopolystoma xenopodis</name>
    <dbReference type="NCBI Taxonomy" id="117903"/>
    <lineage>
        <taxon>Eukaryota</taxon>
        <taxon>Metazoa</taxon>
        <taxon>Spiralia</taxon>
        <taxon>Lophotrochozoa</taxon>
        <taxon>Platyhelminthes</taxon>
        <taxon>Monogenea</taxon>
        <taxon>Polyopisthocotylea</taxon>
        <taxon>Polystomatidea</taxon>
        <taxon>Polystomatidae</taxon>
        <taxon>Protopolystoma</taxon>
    </lineage>
</organism>
<feature type="binding site" evidence="3">
    <location>
        <position position="19"/>
    </location>
    <ligand>
        <name>Zn(2+)</name>
        <dbReference type="ChEBI" id="CHEBI:29105"/>
        <label>2</label>
    </ligand>
</feature>
<comment type="caution">
    <text evidence="4">The sequence shown here is derived from an EMBL/GenBank/DDBJ whole genome shotgun (WGS) entry which is preliminary data.</text>
</comment>
<dbReference type="InterPro" id="IPR001952">
    <property type="entry name" value="Alkaline_phosphatase"/>
</dbReference>
<dbReference type="PANTHER" id="PTHR11596">
    <property type="entry name" value="ALKALINE PHOSPHATASE"/>
    <property type="match status" value="1"/>
</dbReference>
<dbReference type="InterPro" id="IPR017850">
    <property type="entry name" value="Alkaline_phosphatase_core_sf"/>
</dbReference>
<dbReference type="PANTHER" id="PTHR11596:SF5">
    <property type="entry name" value="ALKALINE PHOSPHATASE"/>
    <property type="match status" value="1"/>
</dbReference>
<evidence type="ECO:0000313" key="5">
    <source>
        <dbReference type="Proteomes" id="UP000784294"/>
    </source>
</evidence>
<protein>
    <recommendedName>
        <fullName evidence="1">alkaline phosphatase</fullName>
        <ecNumber evidence="1">3.1.3.1</ecNumber>
    </recommendedName>
</protein>
<dbReference type="AlphaFoldDB" id="A0A3S5AGD5"/>
<keyword evidence="3" id="KW-0479">Metal-binding</keyword>
<reference evidence="4" key="1">
    <citation type="submission" date="2018-11" db="EMBL/GenBank/DDBJ databases">
        <authorList>
            <consortium name="Pathogen Informatics"/>
        </authorList>
    </citation>
    <scope>NUCLEOTIDE SEQUENCE</scope>
</reference>
<dbReference type="OrthoDB" id="5818554at2759"/>
<evidence type="ECO:0000256" key="1">
    <source>
        <dbReference type="ARBA" id="ARBA00012647"/>
    </source>
</evidence>
<proteinExistence type="predicted"/>
<sequence>MKAEQMVDTKNTLIVVTADHSHTFTIVGYPHRNKSIFGVEMGDNDEWGPKDFNPYTILSYANGPSAKVNKSREDLSNVDTEALDFMQPSLVPMKDESHGGEDVPIFARGPFAFVFQSTRDNTFIAHSINAALCIGPYQHLRHCNFANMPSAQLGLIYLMEFITLIYLTKFF</sequence>
<keyword evidence="5" id="KW-1185">Reference proteome</keyword>
<dbReference type="Gene3D" id="3.40.720.10">
    <property type="entry name" value="Alkaline Phosphatase, subunit A"/>
    <property type="match status" value="1"/>
</dbReference>
<evidence type="ECO:0000256" key="3">
    <source>
        <dbReference type="PIRSR" id="PIRSR601952-2"/>
    </source>
</evidence>
<evidence type="ECO:0000313" key="4">
    <source>
        <dbReference type="EMBL" id="VEL15795.1"/>
    </source>
</evidence>
<dbReference type="Pfam" id="PF00245">
    <property type="entry name" value="Alk_phosphatase"/>
    <property type="match status" value="1"/>
</dbReference>
<dbReference type="EMBL" id="CAAALY010025959">
    <property type="protein sequence ID" value="VEL15795.1"/>
    <property type="molecule type" value="Genomic_DNA"/>
</dbReference>
<dbReference type="EC" id="3.1.3.1" evidence="1"/>
<keyword evidence="2" id="KW-0597">Phosphoprotein</keyword>
<dbReference type="Proteomes" id="UP000784294">
    <property type="component" value="Unassembled WGS sequence"/>
</dbReference>
<dbReference type="GO" id="GO:0046872">
    <property type="term" value="F:metal ion binding"/>
    <property type="evidence" value="ECO:0007669"/>
    <property type="project" value="UniProtKB-KW"/>
</dbReference>
<dbReference type="SUPFAM" id="SSF53649">
    <property type="entry name" value="Alkaline phosphatase-like"/>
    <property type="match status" value="1"/>
</dbReference>
<evidence type="ECO:0000256" key="2">
    <source>
        <dbReference type="ARBA" id="ARBA00022553"/>
    </source>
</evidence>
<gene>
    <name evidence="4" type="ORF">PXEA_LOCUS9235</name>
</gene>
<feature type="binding site" evidence="3">
    <location>
        <position position="98"/>
    </location>
    <ligand>
        <name>Zn(2+)</name>
        <dbReference type="ChEBI" id="CHEBI:29105"/>
        <label>2</label>
    </ligand>
</feature>
<feature type="binding site" evidence="3">
    <location>
        <position position="20"/>
    </location>
    <ligand>
        <name>Zn(2+)</name>
        <dbReference type="ChEBI" id="CHEBI:29105"/>
        <label>2</label>
    </ligand>
</feature>
<dbReference type="GO" id="GO:0004035">
    <property type="term" value="F:alkaline phosphatase activity"/>
    <property type="evidence" value="ECO:0007669"/>
    <property type="project" value="UniProtKB-EC"/>
</dbReference>
<comment type="cofactor">
    <cofactor evidence="3">
        <name>Zn(2+)</name>
        <dbReference type="ChEBI" id="CHEBI:29105"/>
    </cofactor>
    <text evidence="3">Binds 2 Zn(2+) ions.</text>
</comment>
<name>A0A3S5AGD5_9PLAT</name>
<keyword evidence="3" id="KW-0862">Zinc</keyword>